<name>A0A2Z2N5P4_9EURY</name>
<dbReference type="EMBL" id="CP015193">
    <property type="protein sequence ID" value="ASJ17151.1"/>
    <property type="molecule type" value="Genomic_DNA"/>
</dbReference>
<dbReference type="GeneID" id="33322665"/>
<gene>
    <name evidence="3" type="ORF">A3L04_08750</name>
</gene>
<dbReference type="RefSeq" id="WP_068577297.1">
    <property type="nucleotide sequence ID" value="NZ_CP015193.1"/>
</dbReference>
<dbReference type="InterPro" id="IPR000620">
    <property type="entry name" value="EamA_dom"/>
</dbReference>
<dbReference type="Proteomes" id="UP000250189">
    <property type="component" value="Chromosome"/>
</dbReference>
<keyword evidence="1" id="KW-0812">Transmembrane</keyword>
<dbReference type="OrthoDB" id="102102at2157"/>
<organism evidence="3 4">
    <name type="scientific">Thermococcus chitonophagus</name>
    <dbReference type="NCBI Taxonomy" id="54262"/>
    <lineage>
        <taxon>Archaea</taxon>
        <taxon>Methanobacteriati</taxon>
        <taxon>Methanobacteriota</taxon>
        <taxon>Thermococci</taxon>
        <taxon>Thermococcales</taxon>
        <taxon>Thermococcaceae</taxon>
        <taxon>Thermococcus</taxon>
    </lineage>
</organism>
<evidence type="ECO:0000256" key="1">
    <source>
        <dbReference type="SAM" id="Phobius"/>
    </source>
</evidence>
<keyword evidence="1" id="KW-0472">Membrane</keyword>
<feature type="transmembrane region" description="Helical" evidence="1">
    <location>
        <begin position="32"/>
        <end position="51"/>
    </location>
</feature>
<sequence length="134" mass="14332">MNYIAYALLSAFFASLVPIFGKLGLKTTSPELASAVRAIVMATFLTMLVITKGELKEINGKEFAFILLSGIAGALSWLFYFKAIKLGKVSIVAPIDRLSVALAVILAWLILGENITLKTALGVFLIVAGTLLLL</sequence>
<reference evidence="3 4" key="1">
    <citation type="submission" date="2016-04" db="EMBL/GenBank/DDBJ databases">
        <title>Complete genome sequence of Thermococcus chitonophagus type strain GC74.</title>
        <authorList>
            <person name="Oger P.M."/>
        </authorList>
    </citation>
    <scope>NUCLEOTIDE SEQUENCE [LARGE SCALE GENOMIC DNA]</scope>
    <source>
        <strain evidence="3 4">GC74</strain>
    </source>
</reference>
<dbReference type="AlphaFoldDB" id="A0A2Z2N5P4"/>
<evidence type="ECO:0000259" key="2">
    <source>
        <dbReference type="Pfam" id="PF00892"/>
    </source>
</evidence>
<dbReference type="Gene3D" id="1.10.3730.20">
    <property type="match status" value="1"/>
</dbReference>
<dbReference type="GO" id="GO:0016020">
    <property type="term" value="C:membrane"/>
    <property type="evidence" value="ECO:0007669"/>
    <property type="project" value="InterPro"/>
</dbReference>
<keyword evidence="1" id="KW-1133">Transmembrane helix</keyword>
<dbReference type="InterPro" id="IPR037185">
    <property type="entry name" value="EmrE-like"/>
</dbReference>
<feature type="transmembrane region" description="Helical" evidence="1">
    <location>
        <begin position="63"/>
        <end position="81"/>
    </location>
</feature>
<accession>A0A2Z2N5P4</accession>
<dbReference type="PANTHER" id="PTHR22911">
    <property type="entry name" value="ACYL-MALONYL CONDENSING ENZYME-RELATED"/>
    <property type="match status" value="1"/>
</dbReference>
<dbReference type="PANTHER" id="PTHR22911:SF137">
    <property type="entry name" value="SOLUTE CARRIER FAMILY 35 MEMBER G2-RELATED"/>
    <property type="match status" value="1"/>
</dbReference>
<proteinExistence type="predicted"/>
<protein>
    <recommendedName>
        <fullName evidence="2">EamA domain-containing protein</fullName>
    </recommendedName>
</protein>
<evidence type="ECO:0000313" key="3">
    <source>
        <dbReference type="EMBL" id="ASJ17151.1"/>
    </source>
</evidence>
<dbReference type="Pfam" id="PF00892">
    <property type="entry name" value="EamA"/>
    <property type="match status" value="1"/>
</dbReference>
<keyword evidence="4" id="KW-1185">Reference proteome</keyword>
<dbReference type="SUPFAM" id="SSF103481">
    <property type="entry name" value="Multidrug resistance efflux transporter EmrE"/>
    <property type="match status" value="1"/>
</dbReference>
<feature type="transmembrane region" description="Helical" evidence="1">
    <location>
        <begin position="6"/>
        <end position="25"/>
    </location>
</feature>
<feature type="domain" description="EamA" evidence="2">
    <location>
        <begin position="3"/>
        <end position="133"/>
    </location>
</feature>
<evidence type="ECO:0000313" key="4">
    <source>
        <dbReference type="Proteomes" id="UP000250189"/>
    </source>
</evidence>